<protein>
    <recommendedName>
        <fullName evidence="4">DUF3575 domain-containing protein</fullName>
    </recommendedName>
</protein>
<feature type="signal peptide" evidence="1">
    <location>
        <begin position="1"/>
        <end position="24"/>
    </location>
</feature>
<keyword evidence="1" id="KW-0732">Signal</keyword>
<accession>A0ABV7ZVN1</accession>
<sequence>MKQRLSFSAVLMLVGLLTSPLSLAAESSWFWHYTPASLRATQAISFAKIPSAEQGRWQARLHLGYELESYGLGVLWQHPMLEAHPNWGLDTGITVLWDTRDDLTLDSVTTHTRWRWLKTWGDFRVDAGYGVQGQWVNEAVNAWRLRPSFDATLGWRL</sequence>
<organism evidence="2 3">
    <name type="scientific">Saccharospirillum mangrovi</name>
    <dbReference type="NCBI Taxonomy" id="2161747"/>
    <lineage>
        <taxon>Bacteria</taxon>
        <taxon>Pseudomonadati</taxon>
        <taxon>Pseudomonadota</taxon>
        <taxon>Gammaproteobacteria</taxon>
        <taxon>Oceanospirillales</taxon>
        <taxon>Saccharospirillaceae</taxon>
        <taxon>Saccharospirillum</taxon>
    </lineage>
</organism>
<feature type="chain" id="PRO_5046634398" description="DUF3575 domain-containing protein" evidence="1">
    <location>
        <begin position="25"/>
        <end position="157"/>
    </location>
</feature>
<evidence type="ECO:0000313" key="2">
    <source>
        <dbReference type="EMBL" id="MFC3852205.1"/>
    </source>
</evidence>
<comment type="caution">
    <text evidence="2">The sequence shown here is derived from an EMBL/GenBank/DDBJ whole genome shotgun (WGS) entry which is preliminary data.</text>
</comment>
<dbReference type="EMBL" id="JBHRYR010000002">
    <property type="protein sequence ID" value="MFC3852205.1"/>
    <property type="molecule type" value="Genomic_DNA"/>
</dbReference>
<evidence type="ECO:0000256" key="1">
    <source>
        <dbReference type="SAM" id="SignalP"/>
    </source>
</evidence>
<proteinExistence type="predicted"/>
<gene>
    <name evidence="2" type="ORF">ACFOOG_05090</name>
</gene>
<evidence type="ECO:0008006" key="4">
    <source>
        <dbReference type="Google" id="ProtNLM"/>
    </source>
</evidence>
<reference evidence="3" key="1">
    <citation type="journal article" date="2019" name="Int. J. Syst. Evol. Microbiol.">
        <title>The Global Catalogue of Microorganisms (GCM) 10K type strain sequencing project: providing services to taxonomists for standard genome sequencing and annotation.</title>
        <authorList>
            <consortium name="The Broad Institute Genomics Platform"/>
            <consortium name="The Broad Institute Genome Sequencing Center for Infectious Disease"/>
            <person name="Wu L."/>
            <person name="Ma J."/>
        </authorList>
    </citation>
    <scope>NUCLEOTIDE SEQUENCE [LARGE SCALE GENOMIC DNA]</scope>
    <source>
        <strain evidence="3">IBRC 10765</strain>
    </source>
</reference>
<evidence type="ECO:0000313" key="3">
    <source>
        <dbReference type="Proteomes" id="UP001595617"/>
    </source>
</evidence>
<dbReference type="RefSeq" id="WP_380694092.1">
    <property type="nucleotide sequence ID" value="NZ_JBHRYR010000002.1"/>
</dbReference>
<name>A0ABV7ZVN1_9GAMM</name>
<dbReference type="Proteomes" id="UP001595617">
    <property type="component" value="Unassembled WGS sequence"/>
</dbReference>
<keyword evidence="3" id="KW-1185">Reference proteome</keyword>